<dbReference type="Proteomes" id="UP000284605">
    <property type="component" value="Unassembled WGS sequence"/>
</dbReference>
<organism evidence="1 2">
    <name type="scientific">Oleomonas cavernae</name>
    <dbReference type="NCBI Taxonomy" id="2320859"/>
    <lineage>
        <taxon>Bacteria</taxon>
        <taxon>Pseudomonadati</taxon>
        <taxon>Pseudomonadota</taxon>
        <taxon>Alphaproteobacteria</taxon>
        <taxon>Acetobacterales</taxon>
        <taxon>Acetobacteraceae</taxon>
        <taxon>Oleomonas</taxon>
    </lineage>
</organism>
<proteinExistence type="predicted"/>
<evidence type="ECO:0000313" key="2">
    <source>
        <dbReference type="Proteomes" id="UP000284605"/>
    </source>
</evidence>
<keyword evidence="2" id="KW-1185">Reference proteome</keyword>
<sequence>MRRLLPTAAALLGLWGLVLPALATTRFLTGSEDVPLMEGLAEVPDTRIVFDTPGGRIVDVDTAGPVSADDVARFYRESLPALGWKLDQPADDGADKYVFRRATEILVITLHGQGDGDGALGVRFNLRPHAL</sequence>
<accession>A0A418WHJ6</accession>
<evidence type="ECO:0000313" key="1">
    <source>
        <dbReference type="EMBL" id="RJF89516.1"/>
    </source>
</evidence>
<dbReference type="EMBL" id="QYUK01000011">
    <property type="protein sequence ID" value="RJF89516.1"/>
    <property type="molecule type" value="Genomic_DNA"/>
</dbReference>
<protein>
    <submittedName>
        <fullName evidence="1">Uncharacterized protein</fullName>
    </submittedName>
</protein>
<reference evidence="1 2" key="1">
    <citation type="submission" date="2018-09" db="EMBL/GenBank/DDBJ databases">
        <authorList>
            <person name="Zhu H."/>
        </authorList>
    </citation>
    <scope>NUCLEOTIDE SEQUENCE [LARGE SCALE GENOMIC DNA]</scope>
    <source>
        <strain evidence="1 2">K1W22B-8</strain>
    </source>
</reference>
<dbReference type="RefSeq" id="WP_119781494.1">
    <property type="nucleotide sequence ID" value="NZ_QYUK01000011.1"/>
</dbReference>
<dbReference type="OrthoDB" id="14876at2"/>
<name>A0A418WHJ6_9PROT</name>
<dbReference type="AlphaFoldDB" id="A0A418WHJ6"/>
<comment type="caution">
    <text evidence="1">The sequence shown here is derived from an EMBL/GenBank/DDBJ whole genome shotgun (WGS) entry which is preliminary data.</text>
</comment>
<gene>
    <name evidence="1" type="ORF">D3874_23195</name>
</gene>